<dbReference type="PANTHER" id="PTHR36456">
    <property type="entry name" value="UPF0232 PROTEIN SCO3875"/>
    <property type="match status" value="1"/>
</dbReference>
<dbReference type="HOGENOM" id="CLU_160523_1_0_10"/>
<proteinExistence type="predicted"/>
<dbReference type="AlphaFoldDB" id="A0A069QGL1"/>
<dbReference type="eggNOG" id="COG5512">
    <property type="taxonomic scope" value="Bacteria"/>
</dbReference>
<dbReference type="PATRIC" id="fig|1122985.7.peg.2039"/>
<dbReference type="Pfam" id="PF05258">
    <property type="entry name" value="DciA"/>
    <property type="match status" value="1"/>
</dbReference>
<name>A0A069QGL1_HOYLO</name>
<comment type="caution">
    <text evidence="1">The sequence shown here is derived from an EMBL/GenBank/DDBJ whole genome shotgun (WGS) entry which is preliminary data.</text>
</comment>
<organism evidence="1 2">
    <name type="scientific">Hoylesella loescheii DSM 19665 = JCM 12249 = ATCC 15930</name>
    <dbReference type="NCBI Taxonomy" id="1122985"/>
    <lineage>
        <taxon>Bacteria</taxon>
        <taxon>Pseudomonadati</taxon>
        <taxon>Bacteroidota</taxon>
        <taxon>Bacteroidia</taxon>
        <taxon>Bacteroidales</taxon>
        <taxon>Prevotellaceae</taxon>
        <taxon>Hoylesella</taxon>
    </lineage>
</organism>
<dbReference type="InterPro" id="IPR007922">
    <property type="entry name" value="DciA-like"/>
</dbReference>
<dbReference type="Proteomes" id="UP000027442">
    <property type="component" value="Unassembled WGS sequence"/>
</dbReference>
<dbReference type="PANTHER" id="PTHR36456:SF1">
    <property type="entry name" value="UPF0232 PROTEIN SCO3875"/>
    <property type="match status" value="1"/>
</dbReference>
<evidence type="ECO:0008006" key="3">
    <source>
        <dbReference type="Google" id="ProtNLM"/>
    </source>
</evidence>
<evidence type="ECO:0000313" key="1">
    <source>
        <dbReference type="EMBL" id="KDR52003.1"/>
    </source>
</evidence>
<reference evidence="1 2" key="1">
    <citation type="submission" date="2013-08" db="EMBL/GenBank/DDBJ databases">
        <authorList>
            <person name="Weinstock G."/>
            <person name="Sodergren E."/>
            <person name="Wylie T."/>
            <person name="Fulton L."/>
            <person name="Fulton R."/>
            <person name="Fronick C."/>
            <person name="O'Laughlin M."/>
            <person name="Godfrey J."/>
            <person name="Miner T."/>
            <person name="Herter B."/>
            <person name="Appelbaum E."/>
            <person name="Cordes M."/>
            <person name="Lek S."/>
            <person name="Wollam A."/>
            <person name="Pepin K.H."/>
            <person name="Palsikar V.B."/>
            <person name="Mitreva M."/>
            <person name="Wilson R.K."/>
        </authorList>
    </citation>
    <scope>NUCLEOTIDE SEQUENCE [LARGE SCALE GENOMIC DNA]</scope>
    <source>
        <strain evidence="1 2">ATCC 15930</strain>
    </source>
</reference>
<evidence type="ECO:0000313" key="2">
    <source>
        <dbReference type="Proteomes" id="UP000027442"/>
    </source>
</evidence>
<keyword evidence="2" id="KW-1185">Reference proteome</keyword>
<protein>
    <recommendedName>
        <fullName evidence="3">DUF721 domain-containing protein</fullName>
    </recommendedName>
</protein>
<dbReference type="EMBL" id="JNGW01000084">
    <property type="protein sequence ID" value="KDR52003.1"/>
    <property type="molecule type" value="Genomic_DNA"/>
</dbReference>
<sequence>MFRREVKPLGEILMKLLRDEGLETPLQQKRLIDAWETVAGPMVARYTTEKFIKNQTLLVKITNPALRHDLTMMRTQLVRRLNEQVGALVITDIKVY</sequence>
<dbReference type="RefSeq" id="WP_009236045.1">
    <property type="nucleotide sequence ID" value="NZ_KB899223.1"/>
</dbReference>
<accession>A0A069QGL1</accession>
<gene>
    <name evidence="1" type="ORF">HMPREF1991_01970</name>
</gene>